<feature type="compositionally biased region" description="Basic and acidic residues" evidence="1">
    <location>
        <begin position="47"/>
        <end position="58"/>
    </location>
</feature>
<dbReference type="AlphaFoldDB" id="W9RHQ4"/>
<keyword evidence="3" id="KW-1185">Reference proteome</keyword>
<reference evidence="3" key="1">
    <citation type="submission" date="2013-01" db="EMBL/GenBank/DDBJ databases">
        <title>Draft Genome Sequence of a Mulberry Tree, Morus notabilis C.K. Schneid.</title>
        <authorList>
            <person name="He N."/>
            <person name="Zhao S."/>
        </authorList>
    </citation>
    <scope>NUCLEOTIDE SEQUENCE</scope>
</reference>
<protein>
    <submittedName>
        <fullName evidence="2">Uncharacterized protein</fullName>
    </submittedName>
</protein>
<accession>W9RHQ4</accession>
<feature type="compositionally biased region" description="Polar residues" evidence="1">
    <location>
        <begin position="18"/>
        <end position="30"/>
    </location>
</feature>
<dbReference type="EMBL" id="KE344662">
    <property type="protein sequence ID" value="EXB74922.1"/>
    <property type="molecule type" value="Genomic_DNA"/>
</dbReference>
<evidence type="ECO:0000256" key="1">
    <source>
        <dbReference type="SAM" id="MobiDB-lite"/>
    </source>
</evidence>
<name>W9RHQ4_9ROSA</name>
<organism evidence="2 3">
    <name type="scientific">Morus notabilis</name>
    <dbReference type="NCBI Taxonomy" id="981085"/>
    <lineage>
        <taxon>Eukaryota</taxon>
        <taxon>Viridiplantae</taxon>
        <taxon>Streptophyta</taxon>
        <taxon>Embryophyta</taxon>
        <taxon>Tracheophyta</taxon>
        <taxon>Spermatophyta</taxon>
        <taxon>Magnoliopsida</taxon>
        <taxon>eudicotyledons</taxon>
        <taxon>Gunneridae</taxon>
        <taxon>Pentapetalae</taxon>
        <taxon>rosids</taxon>
        <taxon>fabids</taxon>
        <taxon>Rosales</taxon>
        <taxon>Moraceae</taxon>
        <taxon>Moreae</taxon>
        <taxon>Morus</taxon>
    </lineage>
</organism>
<feature type="region of interest" description="Disordered" evidence="1">
    <location>
        <begin position="18"/>
        <end position="81"/>
    </location>
</feature>
<dbReference type="Proteomes" id="UP000030645">
    <property type="component" value="Unassembled WGS sequence"/>
</dbReference>
<sequence length="134" mass="14921">MSTPWIFSITFIENKQGFSSGMKNSRQARSLRTGRGVRAGLHKRPDRARPMERKHDPSQSDSPTGPILVVPAPKGAKTKSMNIRNDLNVACGPTAEAQQLKDEKTKQNQEQTQEIKGEVDMDHPTSLVILLSRE</sequence>
<feature type="compositionally biased region" description="Basic and acidic residues" evidence="1">
    <location>
        <begin position="99"/>
        <end position="123"/>
    </location>
</feature>
<gene>
    <name evidence="2" type="ORF">L484_018631</name>
</gene>
<evidence type="ECO:0000313" key="3">
    <source>
        <dbReference type="Proteomes" id="UP000030645"/>
    </source>
</evidence>
<feature type="region of interest" description="Disordered" evidence="1">
    <location>
        <begin position="97"/>
        <end position="125"/>
    </location>
</feature>
<proteinExistence type="predicted"/>
<evidence type="ECO:0000313" key="2">
    <source>
        <dbReference type="EMBL" id="EXB74922.1"/>
    </source>
</evidence>